<dbReference type="Gene3D" id="1.10.510.10">
    <property type="entry name" value="Transferase(Phosphotransferase) domain 1"/>
    <property type="match status" value="1"/>
</dbReference>
<reference evidence="2 3" key="1">
    <citation type="submission" date="2016-07" db="EMBL/GenBank/DDBJ databases">
        <title>Multiple horizontal gene transfer events from other fungi enriched the ability of initially mycotrophic Trichoderma (Ascomycota) to feed on dead plant biomass.</title>
        <authorList>
            <consortium name="DOE Joint Genome Institute"/>
            <person name="Aerts A."/>
            <person name="Atanasova L."/>
            <person name="Chenthamara K."/>
            <person name="Zhang J."/>
            <person name="Grujic M."/>
            <person name="Henrissat B."/>
            <person name="Kuo A."/>
            <person name="Salamov A."/>
            <person name="Lipzen A."/>
            <person name="Labutti K."/>
            <person name="Barry K."/>
            <person name="Miao Y."/>
            <person name="Rahimi M.J."/>
            <person name="Shen Q."/>
            <person name="Grigoriev I.V."/>
            <person name="Kubicek C.P."/>
            <person name="Druzhinina I.S."/>
        </authorList>
    </citation>
    <scope>NUCLEOTIDE SEQUENCE [LARGE SCALE GENOMIC DNA]</scope>
    <source>
        <strain evidence="2 3">CBS 226.95</strain>
    </source>
</reference>
<evidence type="ECO:0000313" key="3">
    <source>
        <dbReference type="Proteomes" id="UP000241690"/>
    </source>
</evidence>
<gene>
    <name evidence="2" type="ORF">M431DRAFT_524948</name>
</gene>
<dbReference type="PANTHER" id="PTHR24359">
    <property type="entry name" value="SERINE/THREONINE-PROTEIN KINASE SBK1"/>
    <property type="match status" value="1"/>
</dbReference>
<dbReference type="AlphaFoldDB" id="A0A2T3ZWK2"/>
<dbReference type="GO" id="GO:0005524">
    <property type="term" value="F:ATP binding"/>
    <property type="evidence" value="ECO:0007669"/>
    <property type="project" value="InterPro"/>
</dbReference>
<keyword evidence="3" id="KW-1185">Reference proteome</keyword>
<dbReference type="STRING" id="983964.A0A2T3ZWK2"/>
<dbReference type="SMART" id="SM00220">
    <property type="entry name" value="S_TKc"/>
    <property type="match status" value="1"/>
</dbReference>
<sequence>MSSPGDPQANGKAHKSLKVRLRQAFVTNPCDNRRFIPCRLLESICHEKTVAQELSKAFPKSDDSFHQSRASLICHGQTRDLSITSQPCLKIFVILVLLGNVGLIESFVQHRLCDRDLPFFSTPGLTGLYSHRHKPESSLTFPDEDDQYEIIDAFLEKQWSVLIPSFEAPEAGNMRCNVYKLHDKTILPIQEVSKKKYPGGFGLVEKVKIHREHNGFNHEYFALKTMHPMIPDERDRFFQQELDAFHKATPGGHIVEIRAAFMRGESRGFLFPWADGGTLNHLWAKDPHNIVADARVPWSEFSRWICMQCHGIIRDLWAIHEPFGIHVPAGTSAEDLYGIHSDIKPDNILHFTEKDGPPLGLLKVSDLGLMKFHRLVSRTVQSKSMGNAYQTYRAPEHDMGKVRSRKIDIWAFGCLFAEFVTWAIGGENAIDLFKTARMNEDKQFPDENKGEWSEDNFFIMKTSRLTQAKAPKRKGTVDEWFSDLIKELGPDMANTFFPQFLRFIQSAMLDPDRKHRADSKQVESFLGRLLEEKPPDSRYWRFNGTIEYPKSYSRSTTGTGTW</sequence>
<dbReference type="RefSeq" id="XP_024768872.1">
    <property type="nucleotide sequence ID" value="XM_024920596.1"/>
</dbReference>
<accession>A0A2T3ZWK2</accession>
<name>A0A2T3ZWK2_TRIHA</name>
<dbReference type="InterPro" id="IPR000719">
    <property type="entry name" value="Prot_kinase_dom"/>
</dbReference>
<dbReference type="PROSITE" id="PS50011">
    <property type="entry name" value="PROTEIN_KINASE_DOM"/>
    <property type="match status" value="1"/>
</dbReference>
<dbReference type="PANTHER" id="PTHR24359:SF37">
    <property type="entry name" value="PROTEIN KINASE DOMAIN-CONTAINING PROTEIN"/>
    <property type="match status" value="1"/>
</dbReference>
<dbReference type="Pfam" id="PF00069">
    <property type="entry name" value="Pkinase"/>
    <property type="match status" value="1"/>
</dbReference>
<dbReference type="GO" id="GO:0004674">
    <property type="term" value="F:protein serine/threonine kinase activity"/>
    <property type="evidence" value="ECO:0007669"/>
    <property type="project" value="TreeGrafter"/>
</dbReference>
<protein>
    <recommendedName>
        <fullName evidence="1">Protein kinase domain-containing protein</fullName>
    </recommendedName>
</protein>
<dbReference type="GeneID" id="36629165"/>
<evidence type="ECO:0000259" key="1">
    <source>
        <dbReference type="PROSITE" id="PS50011"/>
    </source>
</evidence>
<evidence type="ECO:0000313" key="2">
    <source>
        <dbReference type="EMBL" id="PTB49195.1"/>
    </source>
</evidence>
<dbReference type="EMBL" id="KZ679694">
    <property type="protein sequence ID" value="PTB49195.1"/>
    <property type="molecule type" value="Genomic_DNA"/>
</dbReference>
<dbReference type="InterPro" id="IPR011009">
    <property type="entry name" value="Kinase-like_dom_sf"/>
</dbReference>
<organism evidence="2 3">
    <name type="scientific">Trichoderma harzianum CBS 226.95</name>
    <dbReference type="NCBI Taxonomy" id="983964"/>
    <lineage>
        <taxon>Eukaryota</taxon>
        <taxon>Fungi</taxon>
        <taxon>Dikarya</taxon>
        <taxon>Ascomycota</taxon>
        <taxon>Pezizomycotina</taxon>
        <taxon>Sordariomycetes</taxon>
        <taxon>Hypocreomycetidae</taxon>
        <taxon>Hypocreales</taxon>
        <taxon>Hypocreaceae</taxon>
        <taxon>Trichoderma</taxon>
    </lineage>
</organism>
<feature type="domain" description="Protein kinase" evidence="1">
    <location>
        <begin position="190"/>
        <end position="526"/>
    </location>
</feature>
<proteinExistence type="predicted"/>
<dbReference type="SUPFAM" id="SSF56112">
    <property type="entry name" value="Protein kinase-like (PK-like)"/>
    <property type="match status" value="1"/>
</dbReference>
<dbReference type="Proteomes" id="UP000241690">
    <property type="component" value="Unassembled WGS sequence"/>
</dbReference>